<dbReference type="PROSITE" id="PS50108">
    <property type="entry name" value="CRIB"/>
    <property type="match status" value="1"/>
</dbReference>
<dbReference type="STRING" id="5627.A0A1C7LPS2"/>
<dbReference type="OMA" id="MFGFRFD"/>
<evidence type="ECO:0000259" key="3">
    <source>
        <dbReference type="PROSITE" id="PS50229"/>
    </source>
</evidence>
<dbReference type="InterPro" id="IPR033927">
    <property type="entry name" value="WASPfam_EVH1"/>
</dbReference>
<dbReference type="Gene3D" id="3.90.810.10">
    <property type="entry name" value="CRIB domain"/>
    <property type="match status" value="1"/>
</dbReference>
<name>A0A1C7LPS2_GRIFR</name>
<reference evidence="4 5" key="1">
    <citation type="submission" date="2016-03" db="EMBL/GenBank/DDBJ databases">
        <title>Whole genome sequencing of Grifola frondosa 9006-11.</title>
        <authorList>
            <person name="Min B."/>
            <person name="Park H."/>
            <person name="Kim J.-G."/>
            <person name="Cho H."/>
            <person name="Oh Y.-L."/>
            <person name="Kong W.-S."/>
            <person name="Choi I.-G."/>
        </authorList>
    </citation>
    <scope>NUCLEOTIDE SEQUENCE [LARGE SCALE GENOMIC DNA]</scope>
    <source>
        <strain evidence="4 5">9006-11</strain>
    </source>
</reference>
<dbReference type="Gene3D" id="2.30.29.30">
    <property type="entry name" value="Pleckstrin-homology domain (PH domain)/Phosphotyrosine-binding domain (PTB)"/>
    <property type="match status" value="1"/>
</dbReference>
<dbReference type="CDD" id="cd01205">
    <property type="entry name" value="EVH1_WASP-like"/>
    <property type="match status" value="1"/>
</dbReference>
<protein>
    <submittedName>
        <fullName evidence="4">Wiskott-Aldrich syndrome 1</fullName>
    </submittedName>
</protein>
<dbReference type="PROSITE" id="PS50229">
    <property type="entry name" value="WH1"/>
    <property type="match status" value="1"/>
</dbReference>
<proteinExistence type="predicted"/>
<evidence type="ECO:0000259" key="2">
    <source>
        <dbReference type="PROSITE" id="PS50108"/>
    </source>
</evidence>
<evidence type="ECO:0000313" key="4">
    <source>
        <dbReference type="EMBL" id="OBZ66692.1"/>
    </source>
</evidence>
<feature type="domain" description="WH1" evidence="3">
    <location>
        <begin position="84"/>
        <end position="210"/>
    </location>
</feature>
<dbReference type="SUPFAM" id="SSF50729">
    <property type="entry name" value="PH domain-like"/>
    <property type="match status" value="1"/>
</dbReference>
<dbReference type="Pfam" id="PF00568">
    <property type="entry name" value="WH1"/>
    <property type="match status" value="1"/>
</dbReference>
<comment type="caution">
    <text evidence="4">The sequence shown here is derived from an EMBL/GenBank/DDBJ whole genome shotgun (WGS) entry which is preliminary data.</text>
</comment>
<dbReference type="EMBL" id="LUGG01000027">
    <property type="protein sequence ID" value="OBZ66692.1"/>
    <property type="molecule type" value="Genomic_DNA"/>
</dbReference>
<dbReference type="Proteomes" id="UP000092993">
    <property type="component" value="Unassembled WGS sequence"/>
</dbReference>
<evidence type="ECO:0000313" key="5">
    <source>
        <dbReference type="Proteomes" id="UP000092993"/>
    </source>
</evidence>
<organism evidence="4 5">
    <name type="scientific">Grifola frondosa</name>
    <name type="common">Maitake</name>
    <name type="synonym">Polyporus frondosus</name>
    <dbReference type="NCBI Taxonomy" id="5627"/>
    <lineage>
        <taxon>Eukaryota</taxon>
        <taxon>Fungi</taxon>
        <taxon>Dikarya</taxon>
        <taxon>Basidiomycota</taxon>
        <taxon>Agaricomycotina</taxon>
        <taxon>Agaricomycetes</taxon>
        <taxon>Polyporales</taxon>
        <taxon>Grifolaceae</taxon>
        <taxon>Grifola</taxon>
    </lineage>
</organism>
<dbReference type="AlphaFoldDB" id="A0A1C7LPS2"/>
<dbReference type="InterPro" id="IPR036936">
    <property type="entry name" value="CRIB_dom_sf"/>
</dbReference>
<dbReference type="SMART" id="SM00461">
    <property type="entry name" value="WH1"/>
    <property type="match status" value="1"/>
</dbReference>
<evidence type="ECO:0000256" key="1">
    <source>
        <dbReference type="SAM" id="MobiDB-lite"/>
    </source>
</evidence>
<dbReference type="InterPro" id="IPR011993">
    <property type="entry name" value="PH-like_dom_sf"/>
</dbReference>
<dbReference type="InterPro" id="IPR000697">
    <property type="entry name" value="WH1/EVH1_dom"/>
</dbReference>
<dbReference type="OrthoDB" id="8963340at2759"/>
<gene>
    <name evidence="4" type="primary">wsp1</name>
    <name evidence="4" type="ORF">A0H81_13284</name>
</gene>
<sequence>MVVQASGVKTECILCADASLHLSDYKYLRCYRWPSVPVRLSSAPSCLSFVLLSQALYAISTMPSPRTPTSTLSSHSDDNVRRLLPAGCKVYAKASARIYHASFGTDAWSYTGLQGVLVFGRDRTTVHADKKLGVGQGTSIERNRWFRLVDTSPGKGVVWLHQIPDGFDYRSDKPFFHIFSGLSRMFGFRFDEDAEAEEFYKSIASHTQISSPRSRPRKLTFPSSLKRISPSMISAPTPGTFVHLSHVGVNEKGQIEASPNVAPGWTVMLQELQGYGIDEKMVEDDLDFVEGFLAGAKASLVQELKSTQVPKPAGQKKRGPVHRKRVPTDR</sequence>
<feature type="compositionally biased region" description="Basic residues" evidence="1">
    <location>
        <begin position="314"/>
        <end position="330"/>
    </location>
</feature>
<dbReference type="InterPro" id="IPR000095">
    <property type="entry name" value="CRIB_dom"/>
</dbReference>
<accession>A0A1C7LPS2</accession>
<feature type="domain" description="CRIB" evidence="2">
    <location>
        <begin position="233"/>
        <end position="248"/>
    </location>
</feature>
<keyword evidence="5" id="KW-1185">Reference proteome</keyword>
<feature type="region of interest" description="Disordered" evidence="1">
    <location>
        <begin position="304"/>
        <end position="330"/>
    </location>
</feature>